<proteinExistence type="predicted"/>
<evidence type="ECO:0000313" key="1">
    <source>
        <dbReference type="EMBL" id="CEK93907.1"/>
    </source>
</evidence>
<gene>
    <name evidence="1" type="primary">ORF197854</name>
</gene>
<sequence>MEMEIAAVSRAILWPAEQKSIKCNYLNNIQQYCLKKLSGIYMPGHGEDLHAWTCRGFTC</sequence>
<dbReference type="EMBL" id="HACG01047042">
    <property type="protein sequence ID" value="CEK93907.1"/>
    <property type="molecule type" value="Transcribed_RNA"/>
</dbReference>
<accession>A0A0B7BLY6</accession>
<organism evidence="1">
    <name type="scientific">Arion vulgaris</name>
    <dbReference type="NCBI Taxonomy" id="1028688"/>
    <lineage>
        <taxon>Eukaryota</taxon>
        <taxon>Metazoa</taxon>
        <taxon>Spiralia</taxon>
        <taxon>Lophotrochozoa</taxon>
        <taxon>Mollusca</taxon>
        <taxon>Gastropoda</taxon>
        <taxon>Heterobranchia</taxon>
        <taxon>Euthyneura</taxon>
        <taxon>Panpulmonata</taxon>
        <taxon>Eupulmonata</taxon>
        <taxon>Stylommatophora</taxon>
        <taxon>Helicina</taxon>
        <taxon>Arionoidea</taxon>
        <taxon>Arionidae</taxon>
        <taxon>Arion</taxon>
    </lineage>
</organism>
<feature type="non-terminal residue" evidence="1">
    <location>
        <position position="59"/>
    </location>
</feature>
<reference evidence="1" key="1">
    <citation type="submission" date="2014-12" db="EMBL/GenBank/DDBJ databases">
        <title>Insight into the proteome of Arion vulgaris.</title>
        <authorList>
            <person name="Aradska J."/>
            <person name="Bulat T."/>
            <person name="Smidak R."/>
            <person name="Sarate P."/>
            <person name="Gangsoo J."/>
            <person name="Sialana F."/>
            <person name="Bilban M."/>
            <person name="Lubec G."/>
        </authorList>
    </citation>
    <scope>NUCLEOTIDE SEQUENCE</scope>
    <source>
        <tissue evidence="1">Skin</tissue>
    </source>
</reference>
<name>A0A0B7BLY6_9EUPU</name>
<protein>
    <submittedName>
        <fullName evidence="1">Uncharacterized protein</fullName>
    </submittedName>
</protein>
<dbReference type="AlphaFoldDB" id="A0A0B7BLY6"/>